<keyword evidence="3" id="KW-0597">Phosphoprotein</keyword>
<dbReference type="InterPro" id="IPR050469">
    <property type="entry name" value="Diguanylate_Cyclase"/>
</dbReference>
<evidence type="ECO:0000256" key="2">
    <source>
        <dbReference type="ARBA" id="ARBA00034247"/>
    </source>
</evidence>
<dbReference type="NCBIfam" id="TIGR00254">
    <property type="entry name" value="GGDEF"/>
    <property type="match status" value="1"/>
</dbReference>
<dbReference type="PANTHER" id="PTHR45138">
    <property type="entry name" value="REGULATORY COMPONENTS OF SENSORY TRANSDUCTION SYSTEM"/>
    <property type="match status" value="1"/>
</dbReference>
<dbReference type="SMART" id="SM00267">
    <property type="entry name" value="GGDEF"/>
    <property type="match status" value="1"/>
</dbReference>
<keyword evidence="8" id="KW-1185">Reference proteome</keyword>
<name>A0ABU2ACP4_9BURK</name>
<dbReference type="SMART" id="SM00448">
    <property type="entry name" value="REC"/>
    <property type="match status" value="1"/>
</dbReference>
<dbReference type="Gene3D" id="3.40.50.2300">
    <property type="match status" value="1"/>
</dbReference>
<evidence type="ECO:0000313" key="8">
    <source>
        <dbReference type="Proteomes" id="UP001180825"/>
    </source>
</evidence>
<dbReference type="Pfam" id="PF00072">
    <property type="entry name" value="Response_reg"/>
    <property type="match status" value="1"/>
</dbReference>
<dbReference type="PROSITE" id="PS50887">
    <property type="entry name" value="GGDEF"/>
    <property type="match status" value="1"/>
</dbReference>
<dbReference type="CDD" id="cd01949">
    <property type="entry name" value="GGDEF"/>
    <property type="match status" value="1"/>
</dbReference>
<evidence type="ECO:0000256" key="4">
    <source>
        <dbReference type="SAM" id="MobiDB-lite"/>
    </source>
</evidence>
<comment type="caution">
    <text evidence="7">The sequence shown here is derived from an EMBL/GenBank/DDBJ whole genome shotgun (WGS) entry which is preliminary data.</text>
</comment>
<evidence type="ECO:0000259" key="5">
    <source>
        <dbReference type="PROSITE" id="PS50110"/>
    </source>
</evidence>
<feature type="domain" description="GGDEF" evidence="6">
    <location>
        <begin position="185"/>
        <end position="322"/>
    </location>
</feature>
<proteinExistence type="predicted"/>
<evidence type="ECO:0000313" key="7">
    <source>
        <dbReference type="EMBL" id="MDR7334363.1"/>
    </source>
</evidence>
<dbReference type="SUPFAM" id="SSF55073">
    <property type="entry name" value="Nucleotide cyclase"/>
    <property type="match status" value="1"/>
</dbReference>
<dbReference type="InterPro" id="IPR011006">
    <property type="entry name" value="CheY-like_superfamily"/>
</dbReference>
<dbReference type="InterPro" id="IPR000160">
    <property type="entry name" value="GGDEF_dom"/>
</dbReference>
<accession>A0ABU2ACP4</accession>
<dbReference type="EMBL" id="JAVDXV010000007">
    <property type="protein sequence ID" value="MDR7334363.1"/>
    <property type="molecule type" value="Genomic_DNA"/>
</dbReference>
<dbReference type="InterPro" id="IPR029787">
    <property type="entry name" value="Nucleotide_cyclase"/>
</dbReference>
<dbReference type="Gene3D" id="3.30.70.270">
    <property type="match status" value="1"/>
</dbReference>
<organism evidence="7 8">
    <name type="scientific">Roseateles asaccharophilus</name>
    <dbReference type="NCBI Taxonomy" id="582607"/>
    <lineage>
        <taxon>Bacteria</taxon>
        <taxon>Pseudomonadati</taxon>
        <taxon>Pseudomonadota</taxon>
        <taxon>Betaproteobacteria</taxon>
        <taxon>Burkholderiales</taxon>
        <taxon>Sphaerotilaceae</taxon>
        <taxon>Roseateles</taxon>
    </lineage>
</organism>
<dbReference type="InterPro" id="IPR043128">
    <property type="entry name" value="Rev_trsase/Diguanyl_cyclase"/>
</dbReference>
<dbReference type="InterPro" id="IPR001789">
    <property type="entry name" value="Sig_transdc_resp-reg_receiver"/>
</dbReference>
<comment type="catalytic activity">
    <reaction evidence="2">
        <text>2 GTP = 3',3'-c-di-GMP + 2 diphosphate</text>
        <dbReference type="Rhea" id="RHEA:24898"/>
        <dbReference type="ChEBI" id="CHEBI:33019"/>
        <dbReference type="ChEBI" id="CHEBI:37565"/>
        <dbReference type="ChEBI" id="CHEBI:58805"/>
        <dbReference type="EC" id="2.7.7.65"/>
    </reaction>
</comment>
<dbReference type="Proteomes" id="UP001180825">
    <property type="component" value="Unassembled WGS sequence"/>
</dbReference>
<gene>
    <name evidence="7" type="ORF">J2X21_003519</name>
</gene>
<feature type="region of interest" description="Disordered" evidence="4">
    <location>
        <begin position="313"/>
        <end position="336"/>
    </location>
</feature>
<dbReference type="RefSeq" id="WP_404667366.1">
    <property type="nucleotide sequence ID" value="NZ_JBIYEZ010000008.1"/>
</dbReference>
<feature type="modified residue" description="4-aspartylphosphate" evidence="3">
    <location>
        <position position="75"/>
    </location>
</feature>
<feature type="domain" description="Response regulatory" evidence="5">
    <location>
        <begin position="27"/>
        <end position="142"/>
    </location>
</feature>
<reference evidence="7 8" key="1">
    <citation type="submission" date="2023-07" db="EMBL/GenBank/DDBJ databases">
        <title>Sorghum-associated microbial communities from plants grown in Nebraska, USA.</title>
        <authorList>
            <person name="Schachtman D."/>
        </authorList>
    </citation>
    <scope>NUCLEOTIDE SEQUENCE [LARGE SCALE GENOMIC DNA]</scope>
    <source>
        <strain evidence="7 8">BE316</strain>
    </source>
</reference>
<dbReference type="PROSITE" id="PS50110">
    <property type="entry name" value="RESPONSE_REGULATORY"/>
    <property type="match status" value="1"/>
</dbReference>
<dbReference type="SUPFAM" id="SSF52172">
    <property type="entry name" value="CheY-like"/>
    <property type="match status" value="1"/>
</dbReference>
<evidence type="ECO:0000256" key="1">
    <source>
        <dbReference type="ARBA" id="ARBA00012528"/>
    </source>
</evidence>
<dbReference type="Pfam" id="PF00990">
    <property type="entry name" value="GGDEF"/>
    <property type="match status" value="1"/>
</dbReference>
<evidence type="ECO:0000259" key="6">
    <source>
        <dbReference type="PROSITE" id="PS50887"/>
    </source>
</evidence>
<dbReference type="EC" id="2.7.7.65" evidence="1"/>
<sequence length="336" mass="36329">MWLQRPDRYSAVALPVAKEPMSSAQASILIVDDDPTLVQLMAQMLSELGTLRFARSGEAALSQARRNKPDLILMDAEMPGMSGFDACLALKADFELADVPVLFVTSHHALEMEIRGFEMGAADFIHKPVSEPILRARVSTHLKLKRANDELRRLAGTDALTQLPNRRSLDGALATEWARAQREAQPLCALLIDVDRFKLFNDRYGHPAGDACLRGVAAALAGVMRRPADFVARYGGEEFAALLPNTDLEGACLIAGRLVDAVRQLAIPHEDGVVDGVVTVSVGVALGQGSDAFTAETLMQRADEALYRAKREGRSQYCSHSDSPQPPAAQLDGAAT</sequence>
<evidence type="ECO:0000256" key="3">
    <source>
        <dbReference type="PROSITE-ProRule" id="PRU00169"/>
    </source>
</evidence>
<dbReference type="PANTHER" id="PTHR45138:SF9">
    <property type="entry name" value="DIGUANYLATE CYCLASE DGCM-RELATED"/>
    <property type="match status" value="1"/>
</dbReference>
<protein>
    <recommendedName>
        <fullName evidence="1">diguanylate cyclase</fullName>
        <ecNumber evidence="1">2.7.7.65</ecNumber>
    </recommendedName>
</protein>